<organism evidence="3 4">
    <name type="scientific">Halomonas huangheensis</name>
    <dbReference type="NCBI Taxonomy" id="1178482"/>
    <lineage>
        <taxon>Bacteria</taxon>
        <taxon>Pseudomonadati</taxon>
        <taxon>Pseudomonadota</taxon>
        <taxon>Gammaproteobacteria</taxon>
        <taxon>Oceanospirillales</taxon>
        <taxon>Halomonadaceae</taxon>
        <taxon>Halomonas</taxon>
    </lineage>
</organism>
<dbReference type="eggNOG" id="COG3212">
    <property type="taxonomic scope" value="Bacteria"/>
</dbReference>
<dbReference type="PATRIC" id="fig|1178482.3.peg.1131"/>
<feature type="chain" id="PRO_5004806439" description="PepSY domain-containing protein" evidence="1">
    <location>
        <begin position="21"/>
        <end position="142"/>
    </location>
</feature>
<dbReference type="RefSeq" id="WP_021818090.1">
    <property type="nucleotide sequence ID" value="NZ_AVBC01000019.1"/>
</dbReference>
<protein>
    <recommendedName>
        <fullName evidence="2">PepSY domain-containing protein</fullName>
    </recommendedName>
</protein>
<reference evidence="3 4" key="1">
    <citation type="submission" date="2013-08" db="EMBL/GenBank/DDBJ databases">
        <title>draft genome of Halomonas huanghegensis, strain BJGMM-B45T.</title>
        <authorList>
            <person name="Miao C."/>
            <person name="Wan Y."/>
            <person name="Jin W."/>
        </authorList>
    </citation>
    <scope>NUCLEOTIDE SEQUENCE [LARGE SCALE GENOMIC DNA]</scope>
    <source>
        <strain evidence="3 4">BJGMM-B45</strain>
    </source>
</reference>
<dbReference type="EMBL" id="AVBC01000019">
    <property type="protein sequence ID" value="ERL52258.1"/>
    <property type="molecule type" value="Genomic_DNA"/>
</dbReference>
<dbReference type="AlphaFoldDB" id="W1N9S7"/>
<accession>W1N9S7</accession>
<dbReference type="Gene3D" id="3.10.450.40">
    <property type="match status" value="1"/>
</dbReference>
<name>W1N9S7_9GAMM</name>
<dbReference type="InterPro" id="IPR025711">
    <property type="entry name" value="PepSY"/>
</dbReference>
<dbReference type="Proteomes" id="UP000019113">
    <property type="component" value="Unassembled WGS sequence"/>
</dbReference>
<feature type="domain" description="PepSY" evidence="2">
    <location>
        <begin position="84"/>
        <end position="126"/>
    </location>
</feature>
<dbReference type="STRING" id="1178482.AR456_17170"/>
<feature type="signal peptide" evidence="1">
    <location>
        <begin position="1"/>
        <end position="20"/>
    </location>
</feature>
<evidence type="ECO:0000313" key="3">
    <source>
        <dbReference type="EMBL" id="ERL52258.1"/>
    </source>
</evidence>
<keyword evidence="1" id="KW-0732">Signal</keyword>
<evidence type="ECO:0000256" key="1">
    <source>
        <dbReference type="SAM" id="SignalP"/>
    </source>
</evidence>
<sequence>MMRYLTRTTLAVCVAATLWAGARLTTPVASDAFVFAQTVFTQALGIAPAKADNDDWSDLHREVEDGKLVALPTLLDWLDERYIGQVLEVELERDDGEVIYEIEMIGPQGQVVEFEFDAVSGDLIGIDGVGISDMERPRADDQ</sequence>
<proteinExistence type="predicted"/>
<gene>
    <name evidence="3" type="ORF">BJB45_09840</name>
</gene>
<keyword evidence="4" id="KW-1185">Reference proteome</keyword>
<evidence type="ECO:0000259" key="2">
    <source>
        <dbReference type="Pfam" id="PF03413"/>
    </source>
</evidence>
<evidence type="ECO:0000313" key="4">
    <source>
        <dbReference type="Proteomes" id="UP000019113"/>
    </source>
</evidence>
<dbReference type="Pfam" id="PF03413">
    <property type="entry name" value="PepSY"/>
    <property type="match status" value="1"/>
</dbReference>
<comment type="caution">
    <text evidence="3">The sequence shown here is derived from an EMBL/GenBank/DDBJ whole genome shotgun (WGS) entry which is preliminary data.</text>
</comment>